<evidence type="ECO:0000313" key="2">
    <source>
        <dbReference type="EMBL" id="EKC63363.1"/>
    </source>
</evidence>
<dbReference type="GO" id="GO:0005975">
    <property type="term" value="P:carbohydrate metabolic process"/>
    <property type="evidence" value="ECO:0007669"/>
    <property type="project" value="InterPro"/>
</dbReference>
<reference evidence="2" key="1">
    <citation type="journal article" date="2013" name="Environ. Microbiol.">
        <title>Microbiota from the distal guts of lean and obese adolescents exhibit partial functional redundancy besides clear differences in community structure.</title>
        <authorList>
            <person name="Ferrer M."/>
            <person name="Ruiz A."/>
            <person name="Lanza F."/>
            <person name="Haange S.B."/>
            <person name="Oberbach A."/>
            <person name="Till H."/>
            <person name="Bargiela R."/>
            <person name="Campoy C."/>
            <person name="Segura M.T."/>
            <person name="Richter M."/>
            <person name="von Bergen M."/>
            <person name="Seifert J."/>
            <person name="Suarez A."/>
        </authorList>
    </citation>
    <scope>NUCLEOTIDE SEQUENCE</scope>
</reference>
<name>K1T0F9_9ZZZZ</name>
<keyword evidence="2" id="KW-0378">Hydrolase</keyword>
<dbReference type="EMBL" id="AJWY01007664">
    <property type="protein sequence ID" value="EKC63363.1"/>
    <property type="molecule type" value="Genomic_DNA"/>
</dbReference>
<protein>
    <submittedName>
        <fullName evidence="2">Protein containing Glycosyl hydrolases 38</fullName>
        <ecNumber evidence="2">3.2.1.-</ecNumber>
    </submittedName>
</protein>
<organism evidence="2">
    <name type="scientific">human gut metagenome</name>
    <dbReference type="NCBI Taxonomy" id="408170"/>
    <lineage>
        <taxon>unclassified sequences</taxon>
        <taxon>metagenomes</taxon>
        <taxon>organismal metagenomes</taxon>
    </lineage>
</organism>
<dbReference type="GO" id="GO:0016798">
    <property type="term" value="F:hydrolase activity, acting on glycosyl bonds"/>
    <property type="evidence" value="ECO:0007669"/>
    <property type="project" value="UniProtKB-KW"/>
</dbReference>
<feature type="domain" description="Glycosyl hydrolases family 38 C-terminal" evidence="1">
    <location>
        <begin position="21"/>
        <end position="86"/>
    </location>
</feature>
<sequence>WTDAGLAESGSFFTVGDGRAAVSTVKKAEEGDRIVLRLYNRSGEPVRVPFTAASGYDRIRHADLLERSSGEETPVIELAPYAIETYIIE</sequence>
<accession>K1T0F9</accession>
<evidence type="ECO:0000259" key="1">
    <source>
        <dbReference type="Pfam" id="PF17677"/>
    </source>
</evidence>
<dbReference type="InterPro" id="IPR011013">
    <property type="entry name" value="Gal_mutarotase_sf_dom"/>
</dbReference>
<dbReference type="GO" id="GO:0030246">
    <property type="term" value="F:carbohydrate binding"/>
    <property type="evidence" value="ECO:0007669"/>
    <property type="project" value="InterPro"/>
</dbReference>
<dbReference type="AlphaFoldDB" id="K1T0F9"/>
<dbReference type="Gene3D" id="2.60.40.2220">
    <property type="match status" value="1"/>
</dbReference>
<gene>
    <name evidence="2" type="ORF">LEA_11374</name>
</gene>
<dbReference type="InterPro" id="IPR041147">
    <property type="entry name" value="GH38_C"/>
</dbReference>
<dbReference type="Pfam" id="PF17677">
    <property type="entry name" value="Glyco_hydro38C2"/>
    <property type="match status" value="1"/>
</dbReference>
<keyword evidence="2" id="KW-0326">Glycosidase</keyword>
<feature type="non-terminal residue" evidence="2">
    <location>
        <position position="1"/>
    </location>
</feature>
<proteinExistence type="predicted"/>
<dbReference type="SUPFAM" id="SSF74650">
    <property type="entry name" value="Galactose mutarotase-like"/>
    <property type="match status" value="1"/>
</dbReference>
<comment type="caution">
    <text evidence="2">The sequence shown here is derived from an EMBL/GenBank/DDBJ whole genome shotgun (WGS) entry which is preliminary data.</text>
</comment>
<dbReference type="EC" id="3.2.1.-" evidence="2"/>